<comment type="caution">
    <text evidence="4">The sequence shown here is derived from an EMBL/GenBank/DDBJ whole genome shotgun (WGS) entry which is preliminary data.</text>
</comment>
<dbReference type="PANTHER" id="PTHR45622">
    <property type="entry name" value="UBIQUITIN-PROTEIN LIGASE E3A-RELATED"/>
    <property type="match status" value="1"/>
</dbReference>
<name>A0ABR2HFM1_9EUKA</name>
<dbReference type="InterPro" id="IPR000408">
    <property type="entry name" value="Reg_chr_condens"/>
</dbReference>
<accession>A0ABR2HFM1</accession>
<keyword evidence="4" id="KW-0436">Ligase</keyword>
<dbReference type="EMBL" id="JAPFFF010000030">
    <property type="protein sequence ID" value="KAK8845814.1"/>
    <property type="molecule type" value="Genomic_DNA"/>
</dbReference>
<evidence type="ECO:0000256" key="2">
    <source>
        <dbReference type="PROSITE-ProRule" id="PRU00235"/>
    </source>
</evidence>
<feature type="compositionally biased region" description="Acidic residues" evidence="3">
    <location>
        <begin position="553"/>
        <end position="576"/>
    </location>
</feature>
<dbReference type="InterPro" id="IPR051709">
    <property type="entry name" value="Ub-ligase/GTPase-reg"/>
</dbReference>
<keyword evidence="5" id="KW-1185">Reference proteome</keyword>
<feature type="repeat" description="RCC1" evidence="2">
    <location>
        <begin position="241"/>
        <end position="293"/>
    </location>
</feature>
<dbReference type="InterPro" id="IPR009091">
    <property type="entry name" value="RCC1/BLIP-II"/>
</dbReference>
<feature type="region of interest" description="Disordered" evidence="3">
    <location>
        <begin position="536"/>
        <end position="576"/>
    </location>
</feature>
<dbReference type="SUPFAM" id="SSF50985">
    <property type="entry name" value="RCC1/BLIP-II"/>
    <property type="match status" value="1"/>
</dbReference>
<reference evidence="4 5" key="1">
    <citation type="submission" date="2024-04" db="EMBL/GenBank/DDBJ databases">
        <title>Tritrichomonas musculus Genome.</title>
        <authorList>
            <person name="Alves-Ferreira E."/>
            <person name="Grigg M."/>
            <person name="Lorenzi H."/>
            <person name="Galac M."/>
        </authorList>
    </citation>
    <scope>NUCLEOTIDE SEQUENCE [LARGE SCALE GENOMIC DNA]</scope>
    <source>
        <strain evidence="4 5">EAF2021</strain>
    </source>
</reference>
<dbReference type="PANTHER" id="PTHR45622:SF70">
    <property type="entry name" value="SECRETION-REGULATING GUANINE NUCLEOTIDE EXCHANGE FACTOR"/>
    <property type="match status" value="1"/>
</dbReference>
<keyword evidence="1" id="KW-0677">Repeat</keyword>
<dbReference type="Pfam" id="PF00415">
    <property type="entry name" value="RCC1"/>
    <property type="match status" value="1"/>
</dbReference>
<dbReference type="PROSITE" id="PS50012">
    <property type="entry name" value="RCC1_3"/>
    <property type="match status" value="1"/>
</dbReference>
<protein>
    <submittedName>
        <fullName evidence="4">E3 ISG15--protein ligase herc5</fullName>
    </submittedName>
</protein>
<dbReference type="Proteomes" id="UP001470230">
    <property type="component" value="Unassembled WGS sequence"/>
</dbReference>
<dbReference type="Gene3D" id="2.130.10.30">
    <property type="entry name" value="Regulator of chromosome condensation 1/beta-lactamase-inhibitor protein II"/>
    <property type="match status" value="1"/>
</dbReference>
<evidence type="ECO:0000313" key="4">
    <source>
        <dbReference type="EMBL" id="KAK8845814.1"/>
    </source>
</evidence>
<evidence type="ECO:0000256" key="1">
    <source>
        <dbReference type="ARBA" id="ARBA00022737"/>
    </source>
</evidence>
<proteinExistence type="predicted"/>
<evidence type="ECO:0000313" key="5">
    <source>
        <dbReference type="Proteomes" id="UP001470230"/>
    </source>
</evidence>
<organism evidence="4 5">
    <name type="scientific">Tritrichomonas musculus</name>
    <dbReference type="NCBI Taxonomy" id="1915356"/>
    <lineage>
        <taxon>Eukaryota</taxon>
        <taxon>Metamonada</taxon>
        <taxon>Parabasalia</taxon>
        <taxon>Tritrichomonadida</taxon>
        <taxon>Tritrichomonadidae</taxon>
        <taxon>Tritrichomonas</taxon>
    </lineage>
</organism>
<dbReference type="GO" id="GO:0016874">
    <property type="term" value="F:ligase activity"/>
    <property type="evidence" value="ECO:0007669"/>
    <property type="project" value="UniProtKB-KW"/>
</dbReference>
<gene>
    <name evidence="4" type="ORF">M9Y10_020737</name>
</gene>
<feature type="compositionally biased region" description="Polar residues" evidence="3">
    <location>
        <begin position="536"/>
        <end position="552"/>
    </location>
</feature>
<evidence type="ECO:0000256" key="3">
    <source>
        <dbReference type="SAM" id="MobiDB-lite"/>
    </source>
</evidence>
<sequence length="576" mass="65409">MTIYAAGINESFQIANNLNNPVSPPSILRLDFNILKSYSIFHNFAVAVLTDGTPIAIGNNTGWPIYERLPKIINNWTTFNVGTRNNTYRVESAVCGLDYTLYMLEHSNSNTPPLAYVKKGQMKGRPIFLNTDGWRIVAIYGGQNTAAAIDERGAIHIIDKSLSINDNQTKMIFLPSPNLPVSIAFEGDAIIAISSLGNIFNFDISDFGDEAEFYFIEELEDVFITYIAGTADHSIAVSSDGDVFVRGSNEYDQLGIGRNTVRCDEYVKLLSLRNQDIIQAFAGAYHSIFMNSNGKLLSCGSSDNGEALQRSFIRNITQPTSTIIDNDAFFCIAGSCLSIAFVGCNPPPYSPNQKLELKNQCPYPLMFSDYIDSEIQNLKDENGQLQSKVDSQRQELRNLNVKNSQLQNDILYFRTTCNKYEQYQKNMVFQQQEIARLKIENLQLKNMNNKSDQYQQEITRLTNENMQLKTICKNNDQLQKNITLQQNEIIRLKNENEVIKKMSTERSKLMKTINSQNEEIDKLKKEIESLKAQAISSKNENFAETDQKNVTDSQEDEEDFDNDYDDNFEDYIDNNK</sequence>